<dbReference type="PROSITE" id="PS00705">
    <property type="entry name" value="PROK_CO2_ANHYDRASE_2"/>
    <property type="match status" value="1"/>
</dbReference>
<dbReference type="EC" id="4.2.1.1" evidence="3 8"/>
<evidence type="ECO:0000313" key="10">
    <source>
        <dbReference type="Proteomes" id="UP001596492"/>
    </source>
</evidence>
<comment type="similarity">
    <text evidence="2 8">Belongs to the beta-class carbonic anhydrase family.</text>
</comment>
<evidence type="ECO:0000256" key="6">
    <source>
        <dbReference type="ARBA" id="ARBA00023239"/>
    </source>
</evidence>
<dbReference type="PANTHER" id="PTHR11002">
    <property type="entry name" value="CARBONIC ANHYDRASE"/>
    <property type="match status" value="1"/>
</dbReference>
<comment type="cofactor">
    <cofactor evidence="1">
        <name>Zn(2+)</name>
        <dbReference type="ChEBI" id="CHEBI:29105"/>
    </cofactor>
</comment>
<proteinExistence type="inferred from homology"/>
<evidence type="ECO:0000256" key="2">
    <source>
        <dbReference type="ARBA" id="ARBA00006217"/>
    </source>
</evidence>
<evidence type="ECO:0000313" key="9">
    <source>
        <dbReference type="EMBL" id="MFC7292453.1"/>
    </source>
</evidence>
<dbReference type="EMBL" id="JBHTBR010000005">
    <property type="protein sequence ID" value="MFC7292453.1"/>
    <property type="molecule type" value="Genomic_DNA"/>
</dbReference>
<evidence type="ECO:0000256" key="5">
    <source>
        <dbReference type="ARBA" id="ARBA00022833"/>
    </source>
</evidence>
<accession>A0ABW2INJ3</accession>
<name>A0ABW2INJ3_9PROT</name>
<evidence type="ECO:0000256" key="1">
    <source>
        <dbReference type="ARBA" id="ARBA00001947"/>
    </source>
</evidence>
<comment type="caution">
    <text evidence="9">The sequence shown here is derived from an EMBL/GenBank/DDBJ whole genome shotgun (WGS) entry which is preliminary data.</text>
</comment>
<organism evidence="9 10">
    <name type="scientific">Hirschia litorea</name>
    <dbReference type="NCBI Taxonomy" id="1199156"/>
    <lineage>
        <taxon>Bacteria</taxon>
        <taxon>Pseudomonadati</taxon>
        <taxon>Pseudomonadota</taxon>
        <taxon>Alphaproteobacteria</taxon>
        <taxon>Hyphomonadales</taxon>
        <taxon>Hyphomonadaceae</taxon>
        <taxon>Hirschia</taxon>
    </lineage>
</organism>
<dbReference type="InterPro" id="IPR036874">
    <property type="entry name" value="Carbonic_anhydrase_sf"/>
</dbReference>
<sequence length="218" mass="23764">MCAARTAEQERLLTGYRRFRSGRYKEAAELYRQLGASQDPDIMIIACADSRADPALIFDAAPGEFFVVRNVAALVPPYDESGGYHGVSAAVEFAVTALKVKQILVMGHANCGGVKASLSAAKDKPVGRFIAPWVEIADEARDKVLACADHDTSDKRQLALEHGVVGQSIQNLMTFPFVKQAVDAEQLMIEGAWFSIAEGKLLWRNWGSGDFFEVDPNA</sequence>
<gene>
    <name evidence="9" type="ORF">ACFQS8_12555</name>
</gene>
<reference evidence="10" key="1">
    <citation type="journal article" date="2019" name="Int. J. Syst. Evol. Microbiol.">
        <title>The Global Catalogue of Microorganisms (GCM) 10K type strain sequencing project: providing services to taxonomists for standard genome sequencing and annotation.</title>
        <authorList>
            <consortium name="The Broad Institute Genomics Platform"/>
            <consortium name="The Broad Institute Genome Sequencing Center for Infectious Disease"/>
            <person name="Wu L."/>
            <person name="Ma J."/>
        </authorList>
    </citation>
    <scope>NUCLEOTIDE SEQUENCE [LARGE SCALE GENOMIC DNA]</scope>
    <source>
        <strain evidence="10">CCUG 51308</strain>
    </source>
</reference>
<dbReference type="RefSeq" id="WP_382167888.1">
    <property type="nucleotide sequence ID" value="NZ_JBHTBR010000005.1"/>
</dbReference>
<dbReference type="SMART" id="SM00947">
    <property type="entry name" value="Pro_CA"/>
    <property type="match status" value="1"/>
</dbReference>
<comment type="catalytic activity">
    <reaction evidence="7 8">
        <text>hydrogencarbonate + H(+) = CO2 + H2O</text>
        <dbReference type="Rhea" id="RHEA:10748"/>
        <dbReference type="ChEBI" id="CHEBI:15377"/>
        <dbReference type="ChEBI" id="CHEBI:15378"/>
        <dbReference type="ChEBI" id="CHEBI:16526"/>
        <dbReference type="ChEBI" id="CHEBI:17544"/>
        <dbReference type="EC" id="4.2.1.1"/>
    </reaction>
</comment>
<dbReference type="PANTHER" id="PTHR11002:SF76">
    <property type="entry name" value="CARBONIC ANHYDRASE"/>
    <property type="match status" value="1"/>
</dbReference>
<dbReference type="SUPFAM" id="SSF53056">
    <property type="entry name" value="beta-carbonic anhydrase, cab"/>
    <property type="match status" value="1"/>
</dbReference>
<keyword evidence="4" id="KW-0479">Metal-binding</keyword>
<evidence type="ECO:0000256" key="4">
    <source>
        <dbReference type="ARBA" id="ARBA00022723"/>
    </source>
</evidence>
<keyword evidence="10" id="KW-1185">Reference proteome</keyword>
<evidence type="ECO:0000256" key="8">
    <source>
        <dbReference type="RuleBase" id="RU003956"/>
    </source>
</evidence>
<dbReference type="CDD" id="cd00884">
    <property type="entry name" value="beta_CA_cladeB"/>
    <property type="match status" value="1"/>
</dbReference>
<dbReference type="Proteomes" id="UP001596492">
    <property type="component" value="Unassembled WGS sequence"/>
</dbReference>
<dbReference type="InterPro" id="IPR045066">
    <property type="entry name" value="Beta_CA_cladeB"/>
</dbReference>
<dbReference type="Pfam" id="PF00484">
    <property type="entry name" value="Pro_CA"/>
    <property type="match status" value="1"/>
</dbReference>
<dbReference type="Gene3D" id="3.40.1050.10">
    <property type="entry name" value="Carbonic anhydrase"/>
    <property type="match status" value="1"/>
</dbReference>
<dbReference type="InterPro" id="IPR015892">
    <property type="entry name" value="Carbonic_anhydrase_CS"/>
</dbReference>
<keyword evidence="5 8" id="KW-0862">Zinc</keyword>
<evidence type="ECO:0000256" key="7">
    <source>
        <dbReference type="ARBA" id="ARBA00048348"/>
    </source>
</evidence>
<protein>
    <recommendedName>
        <fullName evidence="3 8">Carbonic anhydrase</fullName>
        <ecNumber evidence="3 8">4.2.1.1</ecNumber>
    </recommendedName>
    <alternativeName>
        <fullName evidence="8">Carbonate dehydratase</fullName>
    </alternativeName>
</protein>
<keyword evidence="6 8" id="KW-0456">Lyase</keyword>
<evidence type="ECO:0000256" key="3">
    <source>
        <dbReference type="ARBA" id="ARBA00012925"/>
    </source>
</evidence>
<comment type="function">
    <text evidence="8">Reversible hydration of carbon dioxide.</text>
</comment>
<dbReference type="InterPro" id="IPR001765">
    <property type="entry name" value="Carbonic_anhydrase"/>
</dbReference>
<dbReference type="GO" id="GO:0004089">
    <property type="term" value="F:carbonate dehydratase activity"/>
    <property type="evidence" value="ECO:0007669"/>
    <property type="project" value="UniProtKB-EC"/>
</dbReference>